<evidence type="ECO:0000259" key="7">
    <source>
        <dbReference type="PROSITE" id="PS51462"/>
    </source>
</evidence>
<keyword evidence="9" id="KW-1185">Reference proteome</keyword>
<gene>
    <name evidence="8" type="ORF">QOZ88_17455</name>
</gene>
<dbReference type="GO" id="GO:0016787">
    <property type="term" value="F:hydrolase activity"/>
    <property type="evidence" value="ECO:0007669"/>
    <property type="project" value="UniProtKB-KW"/>
</dbReference>
<sequence length="291" mass="31396">MAADRTELVARYLRGETDVVAARDAASVVLLRDGATGPEVYLLRRRPTMAFAPGMHVYPGGSVDLRDREAAGHWAGPAPAEWAAAFSCDPGLATALVAAAVRETFEESGVLLAAHRDGTPVTDTTGDDWERDRLALIDGTLALSDFLTARSLLLRADLLRPWAHWITPEWSARRFDTRFFLAGLPAGQRTRDVGGEADRVTWLPVVEAFEGFLDGSLTMMNATASTLRDLTAHPDVASAMAAPRRIRPILARPVLDDGRLEYLYDGDDGPAPLSGLVEPLGAHDTDPTTIS</sequence>
<comment type="caution">
    <text evidence="8">The sequence shown here is derived from an EMBL/GenBank/DDBJ whole genome shotgun (WGS) entry which is preliminary data.</text>
</comment>
<dbReference type="CDD" id="cd18870">
    <property type="entry name" value="NUDIX_AcylCoAdiphos_Nudt19"/>
    <property type="match status" value="1"/>
</dbReference>
<evidence type="ECO:0000313" key="9">
    <source>
        <dbReference type="Proteomes" id="UP001233673"/>
    </source>
</evidence>
<dbReference type="Gene3D" id="3.90.79.10">
    <property type="entry name" value="Nucleoside Triphosphate Pyrophosphohydrolase"/>
    <property type="match status" value="1"/>
</dbReference>
<protein>
    <submittedName>
        <fullName evidence="8">NUDIX hydrolase</fullName>
    </submittedName>
</protein>
<dbReference type="InterPro" id="IPR039121">
    <property type="entry name" value="NUDT19"/>
</dbReference>
<evidence type="ECO:0000256" key="1">
    <source>
        <dbReference type="ARBA" id="ARBA00001936"/>
    </source>
</evidence>
<evidence type="ECO:0000313" key="8">
    <source>
        <dbReference type="EMBL" id="MDP5184425.1"/>
    </source>
</evidence>
<dbReference type="PANTHER" id="PTHR12318:SF0">
    <property type="entry name" value="ACYL-COENZYME A DIPHOSPHATASE NUDT19"/>
    <property type="match status" value="1"/>
</dbReference>
<evidence type="ECO:0000256" key="6">
    <source>
        <dbReference type="ARBA" id="ARBA00023211"/>
    </source>
</evidence>
<evidence type="ECO:0000256" key="2">
    <source>
        <dbReference type="ARBA" id="ARBA00001946"/>
    </source>
</evidence>
<comment type="cofactor">
    <cofactor evidence="1">
        <name>Mn(2+)</name>
        <dbReference type="ChEBI" id="CHEBI:29035"/>
    </cofactor>
</comment>
<evidence type="ECO:0000256" key="4">
    <source>
        <dbReference type="ARBA" id="ARBA00022801"/>
    </source>
</evidence>
<dbReference type="Proteomes" id="UP001233673">
    <property type="component" value="Unassembled WGS sequence"/>
</dbReference>
<dbReference type="RefSeq" id="WP_306000989.1">
    <property type="nucleotide sequence ID" value="NZ_JASNFN010000024.1"/>
</dbReference>
<organism evidence="8 9">
    <name type="scientific">Blastococcus carthaginiensis</name>
    <dbReference type="NCBI Taxonomy" id="3050034"/>
    <lineage>
        <taxon>Bacteria</taxon>
        <taxon>Bacillati</taxon>
        <taxon>Actinomycetota</taxon>
        <taxon>Actinomycetes</taxon>
        <taxon>Geodermatophilales</taxon>
        <taxon>Geodermatophilaceae</taxon>
        <taxon>Blastococcus</taxon>
    </lineage>
</organism>
<dbReference type="InterPro" id="IPR015797">
    <property type="entry name" value="NUDIX_hydrolase-like_dom_sf"/>
</dbReference>
<dbReference type="InterPro" id="IPR000086">
    <property type="entry name" value="NUDIX_hydrolase_dom"/>
</dbReference>
<evidence type="ECO:0000256" key="3">
    <source>
        <dbReference type="ARBA" id="ARBA00022723"/>
    </source>
</evidence>
<dbReference type="PROSITE" id="PS51462">
    <property type="entry name" value="NUDIX"/>
    <property type="match status" value="1"/>
</dbReference>
<feature type="domain" description="Nudix hydrolase" evidence="7">
    <location>
        <begin position="21"/>
        <end position="231"/>
    </location>
</feature>
<dbReference type="EMBL" id="JASNFN010000024">
    <property type="protein sequence ID" value="MDP5184425.1"/>
    <property type="molecule type" value="Genomic_DNA"/>
</dbReference>
<reference evidence="9" key="1">
    <citation type="submission" date="2023-05" db="EMBL/GenBank/DDBJ databases">
        <title>Draft genome of Pseudofrankia sp. BMG5.37.</title>
        <authorList>
            <person name="Gtari M."/>
            <person name="Ghodhbane F."/>
            <person name="Sbissi I."/>
        </authorList>
    </citation>
    <scope>NUCLEOTIDE SEQUENCE [LARGE SCALE GENOMIC DNA]</scope>
    <source>
        <strain evidence="9">BMG 814</strain>
    </source>
</reference>
<keyword evidence="5" id="KW-0460">Magnesium</keyword>
<keyword evidence="4 8" id="KW-0378">Hydrolase</keyword>
<dbReference type="PANTHER" id="PTHR12318">
    <property type="entry name" value="TESTOSTERONE-REGULATED PROTEIN RP2"/>
    <property type="match status" value="1"/>
</dbReference>
<comment type="cofactor">
    <cofactor evidence="2">
        <name>Mg(2+)</name>
        <dbReference type="ChEBI" id="CHEBI:18420"/>
    </cofactor>
</comment>
<accession>A0ABT9IFS6</accession>
<keyword evidence="6" id="KW-0464">Manganese</keyword>
<name>A0ABT9IFS6_9ACTN</name>
<proteinExistence type="predicted"/>
<evidence type="ECO:0000256" key="5">
    <source>
        <dbReference type="ARBA" id="ARBA00022842"/>
    </source>
</evidence>
<dbReference type="SUPFAM" id="SSF55811">
    <property type="entry name" value="Nudix"/>
    <property type="match status" value="1"/>
</dbReference>
<keyword evidence="3" id="KW-0479">Metal-binding</keyword>